<proteinExistence type="predicted"/>
<organism evidence="2 3">
    <name type="scientific">Spirosoma soli</name>
    <dbReference type="NCBI Taxonomy" id="1770529"/>
    <lineage>
        <taxon>Bacteria</taxon>
        <taxon>Pseudomonadati</taxon>
        <taxon>Bacteroidota</taxon>
        <taxon>Cytophagia</taxon>
        <taxon>Cytophagales</taxon>
        <taxon>Cytophagaceae</taxon>
        <taxon>Spirosoma</taxon>
    </lineage>
</organism>
<protein>
    <submittedName>
        <fullName evidence="2">GyrI-like domain-containing protein</fullName>
    </submittedName>
</protein>
<reference evidence="3" key="1">
    <citation type="journal article" date="2019" name="Int. J. Syst. Evol. Microbiol.">
        <title>The Global Catalogue of Microorganisms (GCM) 10K type strain sequencing project: providing services to taxonomists for standard genome sequencing and annotation.</title>
        <authorList>
            <consortium name="The Broad Institute Genomics Platform"/>
            <consortium name="The Broad Institute Genome Sequencing Center for Infectious Disease"/>
            <person name="Wu L."/>
            <person name="Ma J."/>
        </authorList>
    </citation>
    <scope>NUCLEOTIDE SEQUENCE [LARGE SCALE GENOMIC DNA]</scope>
    <source>
        <strain evidence="3">KCTC 42805</strain>
    </source>
</reference>
<accession>A0ABW5M9V9</accession>
<dbReference type="Gene3D" id="3.20.80.10">
    <property type="entry name" value="Regulatory factor, effector binding domain"/>
    <property type="match status" value="1"/>
</dbReference>
<dbReference type="EMBL" id="JBHULN010000017">
    <property type="protein sequence ID" value="MFD2573362.1"/>
    <property type="molecule type" value="Genomic_DNA"/>
</dbReference>
<dbReference type="Proteomes" id="UP001597469">
    <property type="component" value="Unassembled WGS sequence"/>
</dbReference>
<dbReference type="SMART" id="SM00871">
    <property type="entry name" value="AraC_E_bind"/>
    <property type="match status" value="1"/>
</dbReference>
<keyword evidence="3" id="KW-1185">Reference proteome</keyword>
<evidence type="ECO:0000313" key="3">
    <source>
        <dbReference type="Proteomes" id="UP001597469"/>
    </source>
</evidence>
<dbReference type="InterPro" id="IPR029442">
    <property type="entry name" value="GyrI-like"/>
</dbReference>
<evidence type="ECO:0000313" key="2">
    <source>
        <dbReference type="EMBL" id="MFD2573362.1"/>
    </source>
</evidence>
<name>A0ABW5M9V9_9BACT</name>
<dbReference type="Pfam" id="PF06445">
    <property type="entry name" value="GyrI-like"/>
    <property type="match status" value="1"/>
</dbReference>
<comment type="caution">
    <text evidence="2">The sequence shown here is derived from an EMBL/GenBank/DDBJ whole genome shotgun (WGS) entry which is preliminary data.</text>
</comment>
<evidence type="ECO:0000259" key="1">
    <source>
        <dbReference type="SMART" id="SM00871"/>
    </source>
</evidence>
<dbReference type="RefSeq" id="WP_381525954.1">
    <property type="nucleotide sequence ID" value="NZ_JBHULN010000017.1"/>
</dbReference>
<dbReference type="InterPro" id="IPR011256">
    <property type="entry name" value="Reg_factor_effector_dom_sf"/>
</dbReference>
<gene>
    <name evidence="2" type="ORF">ACFSUS_22160</name>
</gene>
<feature type="domain" description="AraC effector-binding" evidence="1">
    <location>
        <begin position="8"/>
        <end position="160"/>
    </location>
</feature>
<dbReference type="InterPro" id="IPR010499">
    <property type="entry name" value="AraC_E-bd"/>
</dbReference>
<dbReference type="SUPFAM" id="SSF55136">
    <property type="entry name" value="Probable bacterial effector-binding domain"/>
    <property type="match status" value="1"/>
</dbReference>
<sequence length="160" mass="17798">MTTQQTALAIDLISKDVTPFTALTFTTQATLQTLEQYNSVPEKLYNEAQRLGVTPTGAIQYIYTDVNGDSGHAFQLSIALPVSDTQGIPNGFTYTTFRSFRCVSYTHVGPWSDFPALYNMLFAQFHREGYKGGSIVREVYTVVDFEDPANCVTEIQISIT</sequence>